<comment type="caution">
    <text evidence="5">The sequence shown here is derived from an EMBL/GenBank/DDBJ whole genome shotgun (WGS) entry which is preliminary data.</text>
</comment>
<name>A0A098L8N5_9BACT</name>
<keyword evidence="3" id="KW-0732">Signal</keyword>
<keyword evidence="6" id="KW-1185">Reference proteome</keyword>
<organism evidence="5 6">
    <name type="scientific">Sporocytophaga myxococcoides</name>
    <dbReference type="NCBI Taxonomy" id="153721"/>
    <lineage>
        <taxon>Bacteria</taxon>
        <taxon>Pseudomonadati</taxon>
        <taxon>Bacteroidota</taxon>
        <taxon>Cytophagia</taxon>
        <taxon>Cytophagales</taxon>
        <taxon>Cytophagaceae</taxon>
        <taxon>Sporocytophaga</taxon>
    </lineage>
</organism>
<evidence type="ECO:0000313" key="6">
    <source>
        <dbReference type="Proteomes" id="UP000030185"/>
    </source>
</evidence>
<keyword evidence="2" id="KW-0964">Secreted</keyword>
<dbReference type="eggNOG" id="COG3386">
    <property type="taxonomic scope" value="Bacteria"/>
</dbReference>
<evidence type="ECO:0000313" key="5">
    <source>
        <dbReference type="EMBL" id="GAL82777.1"/>
    </source>
</evidence>
<dbReference type="GO" id="GO:0005576">
    <property type="term" value="C:extracellular region"/>
    <property type="evidence" value="ECO:0007669"/>
    <property type="project" value="UniProtKB-SubCell"/>
</dbReference>
<feature type="domain" description="Carbohydrate-binding module family 96" evidence="4">
    <location>
        <begin position="60"/>
        <end position="239"/>
    </location>
</feature>
<protein>
    <recommendedName>
        <fullName evidence="4">Carbohydrate-binding module family 96 domain-containing protein</fullName>
    </recommendedName>
</protein>
<dbReference type="InterPro" id="IPR055372">
    <property type="entry name" value="CBM96"/>
</dbReference>
<comment type="subcellular location">
    <subcellularLocation>
        <location evidence="1">Secreted</location>
    </subcellularLocation>
</comment>
<dbReference type="NCBIfam" id="NF033679">
    <property type="entry name" value="DNRLRE_dom"/>
    <property type="match status" value="1"/>
</dbReference>
<reference evidence="5 6" key="1">
    <citation type="submission" date="2014-09" db="EMBL/GenBank/DDBJ databases">
        <title>Sporocytophaga myxococcoides PG-01 genome sequencing.</title>
        <authorList>
            <person name="Liu L."/>
            <person name="Gao P.J."/>
            <person name="Chen G.J."/>
            <person name="Wang L.S."/>
        </authorList>
    </citation>
    <scope>NUCLEOTIDE SEQUENCE [LARGE SCALE GENOMIC DNA]</scope>
    <source>
        <strain evidence="5 6">PG-01</strain>
    </source>
</reference>
<sequence>MNLLHSYFGEIWRGKCFFLWLILICLMSCSNPVCLAPNGEVGTKVINRFTIVIQPGAEGKDAGVSTYYPEENFGNVKSLNALTWTENVLPYTERGYIDFDIKEYMPAGAKIVSAYLKLFADTVNKAPNIIGHSVQSYQGVKLNNEWQIYRIVSPWNENEITWFDQPEVSMTDVFNLPGPQFSIQSFTIDVTEHIRQKYKGTPGYNGFMIRNKFESPNQCVVFCSSDNDRKELRPQLEVEYENE</sequence>
<dbReference type="EMBL" id="BBLT01000001">
    <property type="protein sequence ID" value="GAL82777.1"/>
    <property type="molecule type" value="Genomic_DNA"/>
</dbReference>
<dbReference type="Pfam" id="PF24517">
    <property type="entry name" value="CBM96"/>
    <property type="match status" value="1"/>
</dbReference>
<evidence type="ECO:0000256" key="2">
    <source>
        <dbReference type="ARBA" id="ARBA00022525"/>
    </source>
</evidence>
<proteinExistence type="predicted"/>
<accession>A0A098L8N5</accession>
<gene>
    <name evidence="5" type="ORF">MYP_3</name>
</gene>
<dbReference type="AlphaFoldDB" id="A0A098L8N5"/>
<evidence type="ECO:0000256" key="3">
    <source>
        <dbReference type="ARBA" id="ARBA00022729"/>
    </source>
</evidence>
<evidence type="ECO:0000256" key="1">
    <source>
        <dbReference type="ARBA" id="ARBA00004613"/>
    </source>
</evidence>
<dbReference type="STRING" id="153721.MYP_3"/>
<dbReference type="Proteomes" id="UP000030185">
    <property type="component" value="Unassembled WGS sequence"/>
</dbReference>
<evidence type="ECO:0000259" key="4">
    <source>
        <dbReference type="Pfam" id="PF24517"/>
    </source>
</evidence>